<evidence type="ECO:0000313" key="3">
    <source>
        <dbReference type="Proteomes" id="UP001524586"/>
    </source>
</evidence>
<keyword evidence="3" id="KW-1185">Reference proteome</keyword>
<evidence type="ECO:0000313" key="2">
    <source>
        <dbReference type="EMBL" id="MCQ8129134.1"/>
    </source>
</evidence>
<dbReference type="RefSeq" id="WP_256615560.1">
    <property type="nucleotide sequence ID" value="NZ_JANIBK010000057.1"/>
</dbReference>
<evidence type="ECO:0000259" key="1">
    <source>
        <dbReference type="PROSITE" id="PS50801"/>
    </source>
</evidence>
<organism evidence="2 3">
    <name type="scientific">Methylomonas rivi</name>
    <dbReference type="NCBI Taxonomy" id="2952226"/>
    <lineage>
        <taxon>Bacteria</taxon>
        <taxon>Pseudomonadati</taxon>
        <taxon>Pseudomonadota</taxon>
        <taxon>Gammaproteobacteria</taxon>
        <taxon>Methylococcales</taxon>
        <taxon>Methylococcaceae</taxon>
        <taxon>Methylomonas</taxon>
    </lineage>
</organism>
<comment type="caution">
    <text evidence="2">The sequence shown here is derived from an EMBL/GenBank/DDBJ whole genome shotgun (WGS) entry which is preliminary data.</text>
</comment>
<dbReference type="Proteomes" id="UP001524586">
    <property type="component" value="Unassembled WGS sequence"/>
</dbReference>
<dbReference type="CDD" id="cd07043">
    <property type="entry name" value="STAS_anti-anti-sigma_factors"/>
    <property type="match status" value="1"/>
</dbReference>
<dbReference type="InterPro" id="IPR002645">
    <property type="entry name" value="STAS_dom"/>
</dbReference>
<dbReference type="PROSITE" id="PS50801">
    <property type="entry name" value="STAS"/>
    <property type="match status" value="1"/>
</dbReference>
<dbReference type="InterPro" id="IPR052746">
    <property type="entry name" value="MlaB_ABC_Transporter"/>
</dbReference>
<dbReference type="Gene3D" id="3.30.750.24">
    <property type="entry name" value="STAS domain"/>
    <property type="match status" value="1"/>
</dbReference>
<protein>
    <submittedName>
        <fullName evidence="2">STAS domain-containing protein</fullName>
    </submittedName>
</protein>
<sequence length="101" mass="10999">MRFAVETLEIKGELTIFNVAGHKEKLLAALRANAALELNLAGVDEIDTAGLQLLILLKREASLTSKKLSFAMHSKPVLDLLELANLTTAFGDQLVLPQTEE</sequence>
<reference evidence="2 3" key="1">
    <citation type="submission" date="2022-07" db="EMBL/GenBank/DDBJ databases">
        <title>Methylomonas rivi sp. nov., Methylomonas rosea sp. nov., Methylomonas aureus sp. nov. and Methylomonas subterranea sp. nov., four novel methanotrophs isolated from a freshwater creek and the deep terrestrial subsurface.</title>
        <authorList>
            <person name="Abin C."/>
            <person name="Sankaranarayanan K."/>
            <person name="Garner C."/>
            <person name="Sindelar R."/>
            <person name="Kotary K."/>
            <person name="Garner R."/>
            <person name="Barclay S."/>
            <person name="Lawson P."/>
            <person name="Krumholz L."/>
        </authorList>
    </citation>
    <scope>NUCLEOTIDE SEQUENCE [LARGE SCALE GENOMIC DNA]</scope>
    <source>
        <strain evidence="2 3">WSC-6</strain>
    </source>
</reference>
<dbReference type="PANTHER" id="PTHR35849">
    <property type="entry name" value="BLR2341 PROTEIN"/>
    <property type="match status" value="1"/>
</dbReference>
<feature type="domain" description="STAS" evidence="1">
    <location>
        <begin position="1"/>
        <end position="101"/>
    </location>
</feature>
<dbReference type="InterPro" id="IPR058548">
    <property type="entry name" value="MlaB-like_STAS"/>
</dbReference>
<proteinExistence type="predicted"/>
<dbReference type="Pfam" id="PF13466">
    <property type="entry name" value="STAS_2"/>
    <property type="match status" value="1"/>
</dbReference>
<accession>A0ABT1U5J9</accession>
<dbReference type="InterPro" id="IPR036513">
    <property type="entry name" value="STAS_dom_sf"/>
</dbReference>
<gene>
    <name evidence="2" type="ORF">NP596_11780</name>
</gene>
<dbReference type="EMBL" id="JANIBK010000057">
    <property type="protein sequence ID" value="MCQ8129134.1"/>
    <property type="molecule type" value="Genomic_DNA"/>
</dbReference>
<dbReference type="SUPFAM" id="SSF52091">
    <property type="entry name" value="SpoIIaa-like"/>
    <property type="match status" value="1"/>
</dbReference>
<dbReference type="PANTHER" id="PTHR35849:SF2">
    <property type="entry name" value="BLR2341 PROTEIN"/>
    <property type="match status" value="1"/>
</dbReference>
<name>A0ABT1U5J9_9GAMM</name>